<gene>
    <name evidence="1" type="ORF">UX34_C0001G0067</name>
</gene>
<reference evidence="1 2" key="1">
    <citation type="journal article" date="2015" name="Nature">
        <title>rRNA introns, odd ribosomes, and small enigmatic genomes across a large radiation of phyla.</title>
        <authorList>
            <person name="Brown C.T."/>
            <person name="Hug L.A."/>
            <person name="Thomas B.C."/>
            <person name="Sharon I."/>
            <person name="Castelle C.J."/>
            <person name="Singh A."/>
            <person name="Wilkins M.J."/>
            <person name="Williams K.H."/>
            <person name="Banfield J.F."/>
        </authorList>
    </citation>
    <scope>NUCLEOTIDE SEQUENCE [LARGE SCALE GENOMIC DNA]</scope>
</reference>
<dbReference type="Proteomes" id="UP000034643">
    <property type="component" value="Unassembled WGS sequence"/>
</dbReference>
<accession>A0A0G1R5C3</accession>
<dbReference type="AlphaFoldDB" id="A0A0G1R5C3"/>
<protein>
    <submittedName>
        <fullName evidence="1">SH3 type 3 domain protein</fullName>
    </submittedName>
</protein>
<evidence type="ECO:0000313" key="2">
    <source>
        <dbReference type="Proteomes" id="UP000034643"/>
    </source>
</evidence>
<dbReference type="EMBL" id="LCLV01000001">
    <property type="protein sequence ID" value="KKU25273.1"/>
    <property type="molecule type" value="Genomic_DNA"/>
</dbReference>
<evidence type="ECO:0000313" key="1">
    <source>
        <dbReference type="EMBL" id="KKU25273.1"/>
    </source>
</evidence>
<sequence>MPKAQARRAYYSLGNFIFDQMWSKKTREGLIIKLTFRDGRLISEEKLPIYMSSWAQPEFVEK</sequence>
<proteinExistence type="predicted"/>
<comment type="caution">
    <text evidence="1">The sequence shown here is derived from an EMBL/GenBank/DDBJ whole genome shotgun (WGS) entry which is preliminary data.</text>
</comment>
<name>A0A0G1R5C3_9BACT</name>
<organism evidence="1 2">
    <name type="scientific">Candidatus Woesebacteria bacterium GW2011_GWF1_46_13</name>
    <dbReference type="NCBI Taxonomy" id="1618602"/>
    <lineage>
        <taxon>Bacteria</taxon>
        <taxon>Candidatus Woeseibacteriota</taxon>
    </lineage>
</organism>